<evidence type="ECO:0000313" key="1">
    <source>
        <dbReference type="EMBL" id="SJM65759.1"/>
    </source>
</evidence>
<evidence type="ECO:0000313" key="2">
    <source>
        <dbReference type="Proteomes" id="UP000188357"/>
    </source>
</evidence>
<dbReference type="RefSeq" id="WP_167366826.1">
    <property type="nucleotide sequence ID" value="NZ_FUGE01000043.1"/>
</dbReference>
<sequence length="354" mass="39046">MRLSFAQSKSLLAIAVNASTLSVVELSFKKQPYHLLAYGVVALEEGEVVDNQIIDTEHMGQRIATLVARSLCQTKQAAMALATDLAITRYINLPNDFDEQDIEAQIRVDADQYIPYPLNEVSLDFEVLGAAKDEVGCNEVLLIVARTEYVEQYSDALVFAGLKQKIVEVEAQAIERALQLVVSANINYLGTTALVDIGQSRTTVYIAQQGQFIYQLQQLFGDSNLTSAIATHYGLVTEEAEQAKLDPKSLIDYDQLLFQPFIDTLMTHLTVAFEQYATTEISGEIEQVILCGRGSVLPQLDCKLQHQLSLPVTLANPFKAMNISAAIDTEQLLKDAPQLMTACGLGMRCQRVGY</sequence>
<dbReference type="Proteomes" id="UP000188357">
    <property type="component" value="Unassembled WGS sequence"/>
</dbReference>
<dbReference type="InterPro" id="IPR043129">
    <property type="entry name" value="ATPase_NBD"/>
</dbReference>
<dbReference type="NCBIfam" id="TIGR01175">
    <property type="entry name" value="pilM"/>
    <property type="match status" value="1"/>
</dbReference>
<dbReference type="CDD" id="cd24049">
    <property type="entry name" value="ASKHA_NBD_PilM"/>
    <property type="match status" value="1"/>
</dbReference>
<dbReference type="SUPFAM" id="SSF53067">
    <property type="entry name" value="Actin-like ATPase domain"/>
    <property type="match status" value="2"/>
</dbReference>
<dbReference type="Gene3D" id="3.30.420.40">
    <property type="match status" value="2"/>
</dbReference>
<gene>
    <name evidence="1" type="ORF">A1232T_00187</name>
</gene>
<dbReference type="InterPro" id="IPR005883">
    <property type="entry name" value="PilM"/>
</dbReference>
<dbReference type="PANTHER" id="PTHR32432:SF3">
    <property type="entry name" value="ETHANOLAMINE UTILIZATION PROTEIN EUTJ"/>
    <property type="match status" value="1"/>
</dbReference>
<dbReference type="STRING" id="1945521.A1232T_00187"/>
<keyword evidence="2" id="KW-1185">Reference proteome</keyword>
<organism evidence="1 2">
    <name type="scientific">Psychrobacter piechaudii</name>
    <dbReference type="NCBI Taxonomy" id="1945521"/>
    <lineage>
        <taxon>Bacteria</taxon>
        <taxon>Pseudomonadati</taxon>
        <taxon>Pseudomonadota</taxon>
        <taxon>Gammaproteobacteria</taxon>
        <taxon>Moraxellales</taxon>
        <taxon>Moraxellaceae</taxon>
        <taxon>Psychrobacter</taxon>
    </lineage>
</organism>
<accession>A0A1R4GC32</accession>
<protein>
    <submittedName>
        <fullName evidence="1">Competence protein A</fullName>
    </submittedName>
</protein>
<dbReference type="PIRSF" id="PIRSF019169">
    <property type="entry name" value="PilM"/>
    <property type="match status" value="1"/>
</dbReference>
<dbReference type="InterPro" id="IPR050696">
    <property type="entry name" value="FtsA/MreB"/>
</dbReference>
<proteinExistence type="predicted"/>
<dbReference type="PANTHER" id="PTHR32432">
    <property type="entry name" value="CELL DIVISION PROTEIN FTSA-RELATED"/>
    <property type="match status" value="1"/>
</dbReference>
<reference evidence="1 2" key="1">
    <citation type="submission" date="2017-02" db="EMBL/GenBank/DDBJ databases">
        <authorList>
            <person name="Peterson S.W."/>
        </authorList>
    </citation>
    <scope>NUCLEOTIDE SEQUENCE [LARGE SCALE GENOMIC DNA]</scope>
    <source>
        <strain evidence="1">Psychrobacter_piechaudii</strain>
    </source>
</reference>
<dbReference type="AlphaFoldDB" id="A0A1R4GC32"/>
<name>A0A1R4GC32_9GAMM</name>
<dbReference type="Pfam" id="PF11104">
    <property type="entry name" value="PilM_2"/>
    <property type="match status" value="1"/>
</dbReference>
<dbReference type="EMBL" id="FUGE01000043">
    <property type="protein sequence ID" value="SJM65759.1"/>
    <property type="molecule type" value="Genomic_DNA"/>
</dbReference>
<dbReference type="Gene3D" id="3.30.1490.300">
    <property type="match status" value="1"/>
</dbReference>